<dbReference type="GO" id="GO:0005762">
    <property type="term" value="C:mitochondrial large ribosomal subunit"/>
    <property type="evidence" value="ECO:0007669"/>
    <property type="project" value="TreeGrafter"/>
</dbReference>
<dbReference type="Gene3D" id="3.30.1550.10">
    <property type="entry name" value="Ribosomal protein L11/L12, N-terminal domain"/>
    <property type="match status" value="1"/>
</dbReference>
<evidence type="ECO:0000256" key="3">
    <source>
        <dbReference type="ARBA" id="ARBA00022946"/>
    </source>
</evidence>
<evidence type="ECO:0000256" key="6">
    <source>
        <dbReference type="ARBA" id="ARBA00023274"/>
    </source>
</evidence>
<keyword evidence="4 10" id="KW-0689">Ribosomal protein</keyword>
<evidence type="ECO:0000313" key="14">
    <source>
        <dbReference type="Proteomes" id="UP000440578"/>
    </source>
</evidence>
<comment type="caution">
    <text evidence="13">The sequence shown here is derived from an EMBL/GenBank/DDBJ whole genome shotgun (WGS) entry which is preliminary data.</text>
</comment>
<dbReference type="Pfam" id="PF00298">
    <property type="entry name" value="Ribosomal_L11"/>
    <property type="match status" value="1"/>
</dbReference>
<dbReference type="FunFam" id="1.10.10.250:FF:000003">
    <property type="entry name" value="Mitochondrial ribosomal protein L11"/>
    <property type="match status" value="1"/>
</dbReference>
<dbReference type="Pfam" id="PF03946">
    <property type="entry name" value="Ribosomal_L11_N"/>
    <property type="match status" value="1"/>
</dbReference>
<dbReference type="InterPro" id="IPR020783">
    <property type="entry name" value="Ribosomal_uL11_C"/>
</dbReference>
<dbReference type="InterPro" id="IPR000911">
    <property type="entry name" value="Ribosomal_uL11"/>
</dbReference>
<evidence type="ECO:0000256" key="4">
    <source>
        <dbReference type="ARBA" id="ARBA00022980"/>
    </source>
</evidence>
<dbReference type="SMART" id="SM00649">
    <property type="entry name" value="RL11"/>
    <property type="match status" value="1"/>
</dbReference>
<keyword evidence="6 10" id="KW-0687">Ribonucleoprotein</keyword>
<keyword evidence="3" id="KW-0809">Transit peptide</keyword>
<evidence type="ECO:0000256" key="8">
    <source>
        <dbReference type="ARBA" id="ARBA00040104"/>
    </source>
</evidence>
<evidence type="ECO:0000259" key="12">
    <source>
        <dbReference type="Pfam" id="PF03946"/>
    </source>
</evidence>
<dbReference type="Gene3D" id="1.10.10.250">
    <property type="entry name" value="Ribosomal protein L11, C-terminal domain"/>
    <property type="match status" value="1"/>
</dbReference>
<dbReference type="AlphaFoldDB" id="A0A6A4WZL3"/>
<dbReference type="InterPro" id="IPR036769">
    <property type="entry name" value="Ribosomal_uL11_C_sf"/>
</dbReference>
<dbReference type="NCBIfam" id="TIGR01632">
    <property type="entry name" value="L11_bact"/>
    <property type="match status" value="1"/>
</dbReference>
<dbReference type="InterPro" id="IPR006519">
    <property type="entry name" value="Ribosomal_uL11_bac-typ"/>
</dbReference>
<comment type="subunit">
    <text evidence="7">Component of the mitochondrial ribosome large subunit (39S) which comprises a 16S rRNA and about 50 distinct proteins.</text>
</comment>
<dbReference type="OrthoDB" id="1091498at2759"/>
<dbReference type="FunFam" id="3.30.1550.10:FF:000003">
    <property type="entry name" value="39S ribosomal protein L11, mitochondrial"/>
    <property type="match status" value="1"/>
</dbReference>
<evidence type="ECO:0000256" key="2">
    <source>
        <dbReference type="ARBA" id="ARBA00010537"/>
    </source>
</evidence>
<dbReference type="GO" id="GO:0003735">
    <property type="term" value="F:structural constituent of ribosome"/>
    <property type="evidence" value="ECO:0007669"/>
    <property type="project" value="InterPro"/>
</dbReference>
<dbReference type="Proteomes" id="UP000440578">
    <property type="component" value="Unassembled WGS sequence"/>
</dbReference>
<dbReference type="HAMAP" id="MF_00736">
    <property type="entry name" value="Ribosomal_uL11"/>
    <property type="match status" value="1"/>
</dbReference>
<dbReference type="EMBL" id="VIIS01000241">
    <property type="protein sequence ID" value="KAF0311393.1"/>
    <property type="molecule type" value="Genomic_DNA"/>
</dbReference>
<evidence type="ECO:0000256" key="7">
    <source>
        <dbReference type="ARBA" id="ARBA00038782"/>
    </source>
</evidence>
<proteinExistence type="inferred from homology"/>
<evidence type="ECO:0000256" key="5">
    <source>
        <dbReference type="ARBA" id="ARBA00023128"/>
    </source>
</evidence>
<dbReference type="SUPFAM" id="SSF54747">
    <property type="entry name" value="Ribosomal L11/L12e N-terminal domain"/>
    <property type="match status" value="1"/>
</dbReference>
<reference evidence="13 14" key="1">
    <citation type="submission" date="2019-07" db="EMBL/GenBank/DDBJ databases">
        <title>Draft genome assembly of a fouling barnacle, Amphibalanus amphitrite (Darwin, 1854): The first reference genome for Thecostraca.</title>
        <authorList>
            <person name="Kim W."/>
        </authorList>
    </citation>
    <scope>NUCLEOTIDE SEQUENCE [LARGE SCALE GENOMIC DNA]</scope>
    <source>
        <strain evidence="13">SNU_AA5</strain>
        <tissue evidence="13">Soma without cirri and trophi</tissue>
    </source>
</reference>
<dbReference type="SUPFAM" id="SSF46906">
    <property type="entry name" value="Ribosomal protein L11, C-terminal domain"/>
    <property type="match status" value="1"/>
</dbReference>
<dbReference type="PANTHER" id="PTHR11661:SF1">
    <property type="entry name" value="LARGE RIBOSOMAL SUBUNIT PROTEIN UL11M"/>
    <property type="match status" value="1"/>
</dbReference>
<organism evidence="13 14">
    <name type="scientific">Amphibalanus amphitrite</name>
    <name type="common">Striped barnacle</name>
    <name type="synonym">Balanus amphitrite</name>
    <dbReference type="NCBI Taxonomy" id="1232801"/>
    <lineage>
        <taxon>Eukaryota</taxon>
        <taxon>Metazoa</taxon>
        <taxon>Ecdysozoa</taxon>
        <taxon>Arthropoda</taxon>
        <taxon>Crustacea</taxon>
        <taxon>Multicrustacea</taxon>
        <taxon>Cirripedia</taxon>
        <taxon>Thoracica</taxon>
        <taxon>Thoracicalcarea</taxon>
        <taxon>Balanomorpha</taxon>
        <taxon>Balanoidea</taxon>
        <taxon>Balanidae</taxon>
        <taxon>Amphibalaninae</taxon>
        <taxon>Amphibalanus</taxon>
    </lineage>
</organism>
<protein>
    <recommendedName>
        <fullName evidence="8">Large ribosomal subunit protein uL11m</fullName>
    </recommendedName>
    <alternativeName>
        <fullName evidence="9">39S ribosomal protein L11, mitochondrial</fullName>
    </alternativeName>
</protein>
<dbReference type="InterPro" id="IPR020784">
    <property type="entry name" value="Ribosomal_uL11_N"/>
</dbReference>
<keyword evidence="5" id="KW-0496">Mitochondrion</keyword>
<dbReference type="GO" id="GO:0070180">
    <property type="term" value="F:large ribosomal subunit rRNA binding"/>
    <property type="evidence" value="ECO:0007669"/>
    <property type="project" value="TreeGrafter"/>
</dbReference>
<accession>A0A6A4WZL3</accession>
<gene>
    <name evidence="13" type="primary">mRpL11_0</name>
    <name evidence="13" type="ORF">FJT64_017790</name>
</gene>
<evidence type="ECO:0000256" key="10">
    <source>
        <dbReference type="RuleBase" id="RU003978"/>
    </source>
</evidence>
<comment type="subcellular location">
    <subcellularLocation>
        <location evidence="1">Mitochondrion</location>
    </subcellularLocation>
</comment>
<dbReference type="GO" id="GO:0006412">
    <property type="term" value="P:translation"/>
    <property type="evidence" value="ECO:0007669"/>
    <property type="project" value="InterPro"/>
</dbReference>
<evidence type="ECO:0000256" key="9">
    <source>
        <dbReference type="ARBA" id="ARBA00041455"/>
    </source>
</evidence>
<comment type="similarity">
    <text evidence="2 10">Belongs to the universal ribosomal protein uL11 family.</text>
</comment>
<feature type="domain" description="Large ribosomal subunit protein uL11 C-terminal" evidence="11">
    <location>
        <begin position="88"/>
        <end position="157"/>
    </location>
</feature>
<dbReference type="CDD" id="cd00349">
    <property type="entry name" value="Ribosomal_L11"/>
    <property type="match status" value="1"/>
</dbReference>
<evidence type="ECO:0000259" key="11">
    <source>
        <dbReference type="Pfam" id="PF00298"/>
    </source>
</evidence>
<sequence length="196" mass="21441">MSKAASRLKNIKKAVEKVVHGPTLKTNIKAGSAVAGPPLGPQLGQRGINIAAFCKDFNERTKDMTPGVPLPCRITVRADRSYELVIHQPPASFLLRQAAGAPRGAMKPGHDIAGKVTLKHIYEIAKIKATDPPLHEVDLEEICKLVIRTARSCGIQVVRDLDPVEYGAFLEERRAEIKAQDEQLAAVREAKLLRTK</sequence>
<evidence type="ECO:0000256" key="1">
    <source>
        <dbReference type="ARBA" id="ARBA00004173"/>
    </source>
</evidence>
<feature type="domain" description="Large ribosomal subunit protein uL11 N-terminal" evidence="12">
    <location>
        <begin position="25"/>
        <end position="82"/>
    </location>
</feature>
<evidence type="ECO:0000313" key="13">
    <source>
        <dbReference type="EMBL" id="KAF0311393.1"/>
    </source>
</evidence>
<dbReference type="InterPro" id="IPR036796">
    <property type="entry name" value="Ribosomal_uL11_N_sf"/>
</dbReference>
<name>A0A6A4WZL3_AMPAM</name>
<dbReference type="PANTHER" id="PTHR11661">
    <property type="entry name" value="60S RIBOSOMAL PROTEIN L12"/>
    <property type="match status" value="1"/>
</dbReference>
<keyword evidence="14" id="KW-1185">Reference proteome</keyword>